<evidence type="ECO:0000259" key="1">
    <source>
        <dbReference type="PROSITE" id="PS50887"/>
    </source>
</evidence>
<protein>
    <submittedName>
        <fullName evidence="2">Diguanylate cyclase</fullName>
    </submittedName>
</protein>
<sequence length="232" mass="25719">MTVATKTKSQQSHSQQAIRQALSLCRRHQQPISLLAIEMSEVAALAAEIGHERTQTVTQHIGRVLNTHKRCEDILVRYSTGSIMLAVLPATPATGANALAERLMSQFEKPLQVDEFQIEVPLRVGVHTSVDNKHITANRLINDAVKLLRQPGMHNHILLSPQTQTLLAREAGHPGEHNIVEELLQQQQGSSTAAFIDTLMPALSAMEEQDRMILVDRLLELSTRNPSRLACQ</sequence>
<dbReference type="SUPFAM" id="SSF55073">
    <property type="entry name" value="Nucleotide cyclase"/>
    <property type="match status" value="1"/>
</dbReference>
<organism evidence="2 3">
    <name type="scientific">Alcanivorax profundi</name>
    <dbReference type="NCBI Taxonomy" id="2338368"/>
    <lineage>
        <taxon>Bacteria</taxon>
        <taxon>Pseudomonadati</taxon>
        <taxon>Pseudomonadota</taxon>
        <taxon>Gammaproteobacteria</taxon>
        <taxon>Oceanospirillales</taxon>
        <taxon>Alcanivoracaceae</taxon>
        <taxon>Alcanivorax</taxon>
    </lineage>
</organism>
<dbReference type="AlphaFoldDB" id="A0A418Y270"/>
<dbReference type="RefSeq" id="WP_022984525.1">
    <property type="nucleotide sequence ID" value="NZ_QYYA01000001.1"/>
</dbReference>
<evidence type="ECO:0000313" key="3">
    <source>
        <dbReference type="Proteomes" id="UP000283734"/>
    </source>
</evidence>
<comment type="caution">
    <text evidence="2">The sequence shown here is derived from an EMBL/GenBank/DDBJ whole genome shotgun (WGS) entry which is preliminary data.</text>
</comment>
<dbReference type="PROSITE" id="PS50887">
    <property type="entry name" value="GGDEF"/>
    <property type="match status" value="1"/>
</dbReference>
<dbReference type="SMART" id="SM00267">
    <property type="entry name" value="GGDEF"/>
    <property type="match status" value="1"/>
</dbReference>
<dbReference type="InterPro" id="IPR000160">
    <property type="entry name" value="GGDEF_dom"/>
</dbReference>
<gene>
    <name evidence="2" type="ORF">D4A39_01865</name>
</gene>
<dbReference type="EMBL" id="QYYA01000001">
    <property type="protein sequence ID" value="RJG19626.1"/>
    <property type="molecule type" value="Genomic_DNA"/>
</dbReference>
<evidence type="ECO:0000313" key="2">
    <source>
        <dbReference type="EMBL" id="RJG19626.1"/>
    </source>
</evidence>
<dbReference type="Gene3D" id="3.30.70.270">
    <property type="match status" value="1"/>
</dbReference>
<proteinExistence type="predicted"/>
<dbReference type="InterPro" id="IPR029787">
    <property type="entry name" value="Nucleotide_cyclase"/>
</dbReference>
<feature type="domain" description="GGDEF" evidence="1">
    <location>
        <begin position="30"/>
        <end position="161"/>
    </location>
</feature>
<name>A0A418Y270_9GAMM</name>
<reference evidence="2 3" key="1">
    <citation type="submission" date="2018-09" db="EMBL/GenBank/DDBJ databases">
        <title>Alcanivorax profundi sp. nov., isolated from 1000 m-depth seawater of the Mariana Trench.</title>
        <authorList>
            <person name="Liu J."/>
        </authorList>
    </citation>
    <scope>NUCLEOTIDE SEQUENCE [LARGE SCALE GENOMIC DNA]</scope>
    <source>
        <strain evidence="2 3">MTEO17</strain>
    </source>
</reference>
<dbReference type="Proteomes" id="UP000283734">
    <property type="component" value="Unassembled WGS sequence"/>
</dbReference>
<dbReference type="Pfam" id="PF00990">
    <property type="entry name" value="GGDEF"/>
    <property type="match status" value="1"/>
</dbReference>
<dbReference type="OrthoDB" id="6077804at2"/>
<dbReference type="InterPro" id="IPR043128">
    <property type="entry name" value="Rev_trsase/Diguanyl_cyclase"/>
</dbReference>
<accession>A0A418Y270</accession>
<dbReference type="NCBIfam" id="TIGR00254">
    <property type="entry name" value="GGDEF"/>
    <property type="match status" value="1"/>
</dbReference>
<keyword evidence="3" id="KW-1185">Reference proteome</keyword>